<dbReference type="Proteomes" id="UP000419144">
    <property type="component" value="Unassembled WGS sequence"/>
</dbReference>
<evidence type="ECO:0000256" key="3">
    <source>
        <dbReference type="SAM" id="Phobius"/>
    </source>
</evidence>
<proteinExistence type="predicted"/>
<feature type="transmembrane region" description="Helical" evidence="3">
    <location>
        <begin position="350"/>
        <end position="371"/>
    </location>
</feature>
<keyword evidence="6" id="KW-1185">Reference proteome</keyword>
<dbReference type="EMBL" id="BLBS01000045">
    <property type="protein sequence ID" value="GET91057.1"/>
    <property type="molecule type" value="Genomic_DNA"/>
</dbReference>
<protein>
    <submittedName>
        <fullName evidence="4">Uncharacterized protein</fullName>
    </submittedName>
</protein>
<organism evidence="4 6">
    <name type="scientific">Leishmania tarentolae</name>
    <name type="common">Sauroleishmania tarentolae</name>
    <dbReference type="NCBI Taxonomy" id="5689"/>
    <lineage>
        <taxon>Eukaryota</taxon>
        <taxon>Discoba</taxon>
        <taxon>Euglenozoa</taxon>
        <taxon>Kinetoplastea</taxon>
        <taxon>Metakinetoplastina</taxon>
        <taxon>Trypanosomatida</taxon>
        <taxon>Trypanosomatidae</taxon>
        <taxon>Leishmaniinae</taxon>
        <taxon>Leishmania</taxon>
        <taxon>lizard Leishmania</taxon>
    </lineage>
</organism>
<evidence type="ECO:0000313" key="6">
    <source>
        <dbReference type="Proteomes" id="UP000419144"/>
    </source>
</evidence>
<evidence type="ECO:0000256" key="2">
    <source>
        <dbReference type="SAM" id="MobiDB-lite"/>
    </source>
</evidence>
<dbReference type="OrthoDB" id="240601at2759"/>
<dbReference type="EMBL" id="BLBS01000044">
    <property type="protein sequence ID" value="GET91051.1"/>
    <property type="molecule type" value="Genomic_DNA"/>
</dbReference>
<feature type="compositionally biased region" description="Polar residues" evidence="2">
    <location>
        <begin position="385"/>
        <end position="396"/>
    </location>
</feature>
<accession>A0A640KP80</accession>
<gene>
    <name evidence="4" type="ORF">LtaPh_3106200</name>
    <name evidence="5" type="ORF">LtaPh_3106531</name>
</gene>
<evidence type="ECO:0000256" key="1">
    <source>
        <dbReference type="SAM" id="Coils"/>
    </source>
</evidence>
<feature type="coiled-coil region" evidence="1">
    <location>
        <begin position="115"/>
        <end position="142"/>
    </location>
</feature>
<name>A0A640KP80_LEITA</name>
<reference evidence="4 6" key="1">
    <citation type="submission" date="2019-11" db="EMBL/GenBank/DDBJ databases">
        <title>Leishmania tarentolae CDS.</title>
        <authorList>
            <person name="Goto Y."/>
            <person name="Yamagishi J."/>
        </authorList>
    </citation>
    <scope>NUCLEOTIDE SEQUENCE [LARGE SCALE GENOMIC DNA]</scope>
    <source>
        <strain evidence="4 6">Parrot Tar II</strain>
    </source>
</reference>
<keyword evidence="1" id="KW-0175">Coiled coil</keyword>
<keyword evidence="3" id="KW-0812">Transmembrane</keyword>
<keyword evidence="3" id="KW-1133">Transmembrane helix</keyword>
<dbReference type="AlphaFoldDB" id="A0A640KP80"/>
<dbReference type="VEuPathDB" id="TriTrypDB:LtaPh_3106531"/>
<sequence>MGFTASETSAPPHLLSENAEKRCAADIYDLHHRLGQCVKQAEQLMSCSAGGPPLSHHKGSRASTCCIRRLGELLREARRLETRVAESSFTKTGKVQETAGSPDGNVASPLRAYYRQELQARLTQLQQNADAAQQLLSKYLSQVPSLAHLPVSCVGTAPRTLERRSTADASTAFRSKCHIYVDVMTPHAACIPKASVYSIEGASTTAADVQSLSPVGGSVAPTKEDTGVKERGAGAAASFPGHPLGTSAAVSATTTAEDRIMEDIQHAIHHMKDGALQMSALMEQEKLKMKSAAELLSDGVVKSQVNMQELDRVSYVASAAHIPWMLRCVPGMPILWRMVLQPIWAFLKQVLLMASIIAVTGCLLFLISVMSKPTVYHGERRRTQGSRTFPPQSPAASTAVPVDTAAPPHPEAHVSPPASYRAKERAVTETLAPAEPVQEAAEPRSLEENLPAEFSDDL</sequence>
<keyword evidence="3" id="KW-0472">Membrane</keyword>
<evidence type="ECO:0000313" key="4">
    <source>
        <dbReference type="EMBL" id="GET91051.1"/>
    </source>
</evidence>
<dbReference type="VEuPathDB" id="TriTrypDB:LtaPh_3106200"/>
<evidence type="ECO:0000313" key="5">
    <source>
        <dbReference type="EMBL" id="GET91057.1"/>
    </source>
</evidence>
<feature type="region of interest" description="Disordered" evidence="2">
    <location>
        <begin position="378"/>
        <end position="458"/>
    </location>
</feature>
<comment type="caution">
    <text evidence="4">The sequence shown here is derived from an EMBL/GenBank/DDBJ whole genome shotgun (WGS) entry which is preliminary data.</text>
</comment>